<dbReference type="InterPro" id="IPR031322">
    <property type="entry name" value="Shikimate/glucono_kinase"/>
</dbReference>
<evidence type="ECO:0000256" key="4">
    <source>
        <dbReference type="ARBA" id="ARBA00006997"/>
    </source>
</evidence>
<evidence type="ECO:0000313" key="14">
    <source>
        <dbReference type="Proteomes" id="UP000027120"/>
    </source>
</evidence>
<dbReference type="Proteomes" id="UP000027120">
    <property type="component" value="Unassembled WGS sequence"/>
</dbReference>
<dbReference type="GO" id="GO:0009073">
    <property type="term" value="P:aromatic amino acid family biosynthetic process"/>
    <property type="evidence" value="ECO:0007669"/>
    <property type="project" value="UniProtKB-KW"/>
</dbReference>
<accession>A0A067H810</accession>
<keyword evidence="7" id="KW-0808">Transferase</keyword>
<dbReference type="GO" id="GO:0009423">
    <property type="term" value="P:chorismate biosynthetic process"/>
    <property type="evidence" value="ECO:0007669"/>
    <property type="project" value="UniProtKB-UniPathway"/>
</dbReference>
<evidence type="ECO:0000256" key="12">
    <source>
        <dbReference type="ARBA" id="ARBA00048567"/>
    </source>
</evidence>
<evidence type="ECO:0000256" key="7">
    <source>
        <dbReference type="ARBA" id="ARBA00022679"/>
    </source>
</evidence>
<dbReference type="Gene3D" id="3.40.50.300">
    <property type="entry name" value="P-loop containing nucleotide triphosphate hydrolases"/>
    <property type="match status" value="1"/>
</dbReference>
<keyword evidence="11" id="KW-0057">Aromatic amino acid biosynthesis</keyword>
<reference evidence="13 14" key="1">
    <citation type="submission" date="2014-04" db="EMBL/GenBank/DDBJ databases">
        <authorList>
            <consortium name="International Citrus Genome Consortium"/>
            <person name="Gmitter F."/>
            <person name="Chen C."/>
            <person name="Farmerie W."/>
            <person name="Harkins T."/>
            <person name="Desany B."/>
            <person name="Mohiuddin M."/>
            <person name="Kodira C."/>
            <person name="Borodovsky M."/>
            <person name="Lomsadze A."/>
            <person name="Burns P."/>
            <person name="Jenkins J."/>
            <person name="Prochnik S."/>
            <person name="Shu S."/>
            <person name="Chapman J."/>
            <person name="Pitluck S."/>
            <person name="Schmutz J."/>
            <person name="Rokhsar D."/>
        </authorList>
    </citation>
    <scope>NUCLEOTIDE SEQUENCE</scope>
</reference>
<dbReference type="InterPro" id="IPR027417">
    <property type="entry name" value="P-loop_NTPase"/>
</dbReference>
<keyword evidence="10" id="KW-0067">ATP-binding</keyword>
<keyword evidence="6" id="KW-0028">Amino-acid biosynthesis</keyword>
<dbReference type="PaxDb" id="2711-XP_006473163.1"/>
<gene>
    <name evidence="13" type="ORF">CISIN_1g023118mg</name>
</gene>
<comment type="pathway">
    <text evidence="3">Metabolic intermediate biosynthesis; chorismate biosynthesis; chorismate from D-erythrose 4-phosphate and phosphoenolpyruvate: step 5/7.</text>
</comment>
<evidence type="ECO:0000256" key="11">
    <source>
        <dbReference type="ARBA" id="ARBA00023141"/>
    </source>
</evidence>
<dbReference type="GO" id="GO:0008652">
    <property type="term" value="P:amino acid biosynthetic process"/>
    <property type="evidence" value="ECO:0007669"/>
    <property type="project" value="UniProtKB-KW"/>
</dbReference>
<proteinExistence type="inferred from homology"/>
<dbReference type="STRING" id="2711.A0A067H810"/>
<dbReference type="SMR" id="A0A067H810"/>
<dbReference type="PRINTS" id="PR01100">
    <property type="entry name" value="SHIKIMTKNASE"/>
</dbReference>
<dbReference type="eggNOG" id="ENOG502QTKR">
    <property type="taxonomic scope" value="Eukaryota"/>
</dbReference>
<keyword evidence="9" id="KW-0418">Kinase</keyword>
<protein>
    <recommendedName>
        <fullName evidence="5">shikimate kinase</fullName>
        <ecNumber evidence="5">2.7.1.71</ecNumber>
    </recommendedName>
</protein>
<evidence type="ECO:0000256" key="8">
    <source>
        <dbReference type="ARBA" id="ARBA00022741"/>
    </source>
</evidence>
<dbReference type="CDD" id="cd00464">
    <property type="entry name" value="SK"/>
    <property type="match status" value="1"/>
</dbReference>
<organism evidence="13 14">
    <name type="scientific">Citrus sinensis</name>
    <name type="common">Sweet orange</name>
    <name type="synonym">Citrus aurantium var. sinensis</name>
    <dbReference type="NCBI Taxonomy" id="2711"/>
    <lineage>
        <taxon>Eukaryota</taxon>
        <taxon>Viridiplantae</taxon>
        <taxon>Streptophyta</taxon>
        <taxon>Embryophyta</taxon>
        <taxon>Tracheophyta</taxon>
        <taxon>Spermatophyta</taxon>
        <taxon>Magnoliopsida</taxon>
        <taxon>eudicotyledons</taxon>
        <taxon>Gunneridae</taxon>
        <taxon>Pentapetalae</taxon>
        <taxon>rosids</taxon>
        <taxon>malvids</taxon>
        <taxon>Sapindales</taxon>
        <taxon>Rutaceae</taxon>
        <taxon>Aurantioideae</taxon>
        <taxon>Citrus</taxon>
    </lineage>
</organism>
<dbReference type="PANTHER" id="PTHR21087:SF20">
    <property type="entry name" value="SHIKIMATE KINASE"/>
    <property type="match status" value="1"/>
</dbReference>
<dbReference type="EMBL" id="KK784874">
    <property type="protein sequence ID" value="KDO83857.1"/>
    <property type="molecule type" value="Genomic_DNA"/>
</dbReference>
<dbReference type="InterPro" id="IPR000623">
    <property type="entry name" value="Shikimate_kinase/TSH1"/>
</dbReference>
<name>A0A067H810_CITSI</name>
<evidence type="ECO:0000256" key="2">
    <source>
        <dbReference type="ARBA" id="ARBA00004229"/>
    </source>
</evidence>
<comment type="catalytic activity">
    <reaction evidence="12">
        <text>shikimate + ATP = 3-phosphoshikimate + ADP + H(+)</text>
        <dbReference type="Rhea" id="RHEA:13121"/>
        <dbReference type="ChEBI" id="CHEBI:15378"/>
        <dbReference type="ChEBI" id="CHEBI:30616"/>
        <dbReference type="ChEBI" id="CHEBI:36208"/>
        <dbReference type="ChEBI" id="CHEBI:145989"/>
        <dbReference type="ChEBI" id="CHEBI:456216"/>
        <dbReference type="EC" id="2.7.1.71"/>
    </reaction>
</comment>
<dbReference type="FunFam" id="3.40.50.300:FF:001033">
    <property type="entry name" value="Shikimate kinase 2, chloroplastic"/>
    <property type="match status" value="1"/>
</dbReference>
<evidence type="ECO:0000256" key="5">
    <source>
        <dbReference type="ARBA" id="ARBA00012154"/>
    </source>
</evidence>
<evidence type="ECO:0000256" key="1">
    <source>
        <dbReference type="ARBA" id="ARBA00002641"/>
    </source>
</evidence>
<evidence type="ECO:0000256" key="10">
    <source>
        <dbReference type="ARBA" id="ARBA00022840"/>
    </source>
</evidence>
<dbReference type="Pfam" id="PF01202">
    <property type="entry name" value="SKI"/>
    <property type="match status" value="1"/>
</dbReference>
<evidence type="ECO:0000256" key="9">
    <source>
        <dbReference type="ARBA" id="ARBA00022777"/>
    </source>
</evidence>
<evidence type="ECO:0000313" key="13">
    <source>
        <dbReference type="EMBL" id="KDO83857.1"/>
    </source>
</evidence>
<dbReference type="GO" id="GO:0009507">
    <property type="term" value="C:chloroplast"/>
    <property type="evidence" value="ECO:0000318"/>
    <property type="project" value="GO_Central"/>
</dbReference>
<dbReference type="HAMAP" id="MF_00109">
    <property type="entry name" value="Shikimate_kinase"/>
    <property type="match status" value="1"/>
</dbReference>
<comment type="similarity">
    <text evidence="4">Belongs to the shikimate kinase family.</text>
</comment>
<keyword evidence="8" id="KW-0547">Nucleotide-binding</keyword>
<evidence type="ECO:0000256" key="3">
    <source>
        <dbReference type="ARBA" id="ARBA00004842"/>
    </source>
</evidence>
<dbReference type="InterPro" id="IPR023000">
    <property type="entry name" value="Shikimate_kinase_CS"/>
</dbReference>
<dbReference type="SUPFAM" id="SSF52540">
    <property type="entry name" value="P-loop containing nucleoside triphosphate hydrolases"/>
    <property type="match status" value="1"/>
</dbReference>
<dbReference type="EC" id="2.7.1.71" evidence="5"/>
<dbReference type="PANTHER" id="PTHR21087">
    <property type="entry name" value="SHIKIMATE KINASE"/>
    <property type="match status" value="1"/>
</dbReference>
<dbReference type="GO" id="GO:0004765">
    <property type="term" value="F:shikimate kinase activity"/>
    <property type="evidence" value="ECO:0000318"/>
    <property type="project" value="GO_Central"/>
</dbReference>
<keyword evidence="14" id="KW-1185">Reference proteome</keyword>
<comment type="function">
    <text evidence="1">Catalyzes the specific phosphorylation of the 3-hydroxyl group of shikimic acid using ATP as a cosubstrate.</text>
</comment>
<dbReference type="PROSITE" id="PS01128">
    <property type="entry name" value="SHIKIMATE_KINASE"/>
    <property type="match status" value="1"/>
</dbReference>
<dbReference type="GO" id="GO:0005524">
    <property type="term" value="F:ATP binding"/>
    <property type="evidence" value="ECO:0007669"/>
    <property type="project" value="UniProtKB-KW"/>
</dbReference>
<dbReference type="AlphaFoldDB" id="A0A067H810"/>
<dbReference type="UniPathway" id="UPA00053">
    <property type="reaction ID" value="UER00088"/>
</dbReference>
<sequence length="287" mass="31324">MKALTYGSTLQFSTSVGGEIGSFNQNCKRQQTQQHFINLNPLKLKRHRTLNLVPAHVSKDSNAHDVESGTFCDSLDGKWLLKAKGREVASCLDGQCLFLVGMMGSGKTTVGEILSDALDYTFADSDKYVEKLMGGTSVAQIFKESGEAYFREYESKALQKLSLVPQQVVATGGGAVVRPLNWRFMRQGITVFLNVPLDALARRIAAVGTDSFPLLDYDSADSYTKAFTALSALSKERSEAYANADATVSLLNLAACIGLKDVLDITPTTIAMEVLVQAQKYLNSKRR</sequence>
<evidence type="ECO:0000256" key="6">
    <source>
        <dbReference type="ARBA" id="ARBA00022605"/>
    </source>
</evidence>
<comment type="subcellular location">
    <subcellularLocation>
        <location evidence="2">Plastid</location>
        <location evidence="2">Chloroplast</location>
    </subcellularLocation>
</comment>